<accession>A0ABP0TVF6</accession>
<dbReference type="EMBL" id="OZ019907">
    <property type="protein sequence ID" value="CAK9206083.1"/>
    <property type="molecule type" value="Genomic_DNA"/>
</dbReference>
<protein>
    <recommendedName>
        <fullName evidence="8">Cation efflux protein transmembrane domain-containing protein</fullName>
    </recommendedName>
</protein>
<keyword evidence="5 7" id="KW-0472">Membrane</keyword>
<evidence type="ECO:0000256" key="5">
    <source>
        <dbReference type="ARBA" id="ARBA00023136"/>
    </source>
</evidence>
<feature type="compositionally biased region" description="Pro residues" evidence="6">
    <location>
        <begin position="72"/>
        <end position="82"/>
    </location>
</feature>
<dbReference type="InterPro" id="IPR027469">
    <property type="entry name" value="Cation_efflux_TMD_sf"/>
</dbReference>
<evidence type="ECO:0000256" key="4">
    <source>
        <dbReference type="ARBA" id="ARBA00022989"/>
    </source>
</evidence>
<evidence type="ECO:0000313" key="9">
    <source>
        <dbReference type="EMBL" id="CAK9206083.1"/>
    </source>
</evidence>
<evidence type="ECO:0000256" key="1">
    <source>
        <dbReference type="ARBA" id="ARBA00004141"/>
    </source>
</evidence>
<feature type="compositionally biased region" description="Low complexity" evidence="6">
    <location>
        <begin position="23"/>
        <end position="34"/>
    </location>
</feature>
<dbReference type="Gene3D" id="1.20.1510.10">
    <property type="entry name" value="Cation efflux protein transmembrane domain"/>
    <property type="match status" value="1"/>
</dbReference>
<keyword evidence="10" id="KW-1185">Reference proteome</keyword>
<name>A0ABP0TVF6_9BRYO</name>
<dbReference type="InterPro" id="IPR058533">
    <property type="entry name" value="Cation_efflux_TM"/>
</dbReference>
<feature type="transmembrane region" description="Helical" evidence="7">
    <location>
        <begin position="397"/>
        <end position="417"/>
    </location>
</feature>
<gene>
    <name evidence="9" type="ORF">CSSPTR1EN2_LOCUS8171</name>
</gene>
<dbReference type="Pfam" id="PF01545">
    <property type="entry name" value="Cation_efflux"/>
    <property type="match status" value="1"/>
</dbReference>
<evidence type="ECO:0000256" key="7">
    <source>
        <dbReference type="SAM" id="Phobius"/>
    </source>
</evidence>
<feature type="transmembrane region" description="Helical" evidence="7">
    <location>
        <begin position="257"/>
        <end position="274"/>
    </location>
</feature>
<keyword evidence="2" id="KW-0813">Transport</keyword>
<dbReference type="Proteomes" id="UP001497512">
    <property type="component" value="Chromosome 15"/>
</dbReference>
<sequence>MAASSSSGIEQGRFDAPADSGATTTTSLTFETLPLTPPGKSSERLEEEATSSVTSSSSPFSFSHGSVFNPHAPLPPPPPTLSFPPYAASVRGETGGGELLPSAFPGAAEGGGDQVSSFTRHSSFHYASDRQQSRILSPVPDLARKPSFLSRVPSALARNNAVVAAHPFSPTTYFGGEDWTTPPPQNYGKHSKSYYEMAVRESKTKVNGFWINMVRIMRPGSRPNKRLLVLIVLNFAYSTAEFLIGLFTGRIGLVSDSFHLTFGCGVLAFSLYAMMVAEQSPSDTYTYGYKRLEVLAAFTNALFLLFLSFSLAVEALHAFVEDESEHKHYLIISAVTNLLVNLLGVWFFRSYARVHFVYRKSQDMNHHAICLHVLSDSIRSAGVVLASWLLTFGIANAETICLGLVAVTVFFTTLPLFKAAGGVLLQMAPSGTSASALNKCLRQVRMDEDVTECCEARFWEMVPGSIVGTLLLQVREGADEQRVLKHVHSIYNDVGVKDLTVEIEVVQ</sequence>
<dbReference type="PANTHER" id="PTHR45755:SF3">
    <property type="entry name" value="METAL TOLERANCE PROTEIN C2"/>
    <property type="match status" value="1"/>
</dbReference>
<dbReference type="InterPro" id="IPR045316">
    <property type="entry name" value="Msc2-like"/>
</dbReference>
<feature type="transmembrane region" description="Helical" evidence="7">
    <location>
        <begin position="227"/>
        <end position="251"/>
    </location>
</feature>
<evidence type="ECO:0000256" key="3">
    <source>
        <dbReference type="ARBA" id="ARBA00022692"/>
    </source>
</evidence>
<feature type="transmembrane region" description="Helical" evidence="7">
    <location>
        <begin position="294"/>
        <end position="316"/>
    </location>
</feature>
<dbReference type="InterPro" id="IPR002524">
    <property type="entry name" value="Cation_efflux"/>
</dbReference>
<evidence type="ECO:0000256" key="2">
    <source>
        <dbReference type="ARBA" id="ARBA00022448"/>
    </source>
</evidence>
<keyword evidence="3 7" id="KW-0812">Transmembrane</keyword>
<comment type="subcellular location">
    <subcellularLocation>
        <location evidence="1">Membrane</location>
        <topology evidence="1">Multi-pass membrane protein</topology>
    </subcellularLocation>
</comment>
<reference evidence="9" key="1">
    <citation type="submission" date="2024-02" db="EMBL/GenBank/DDBJ databases">
        <authorList>
            <consortium name="ELIXIR-Norway"/>
            <consortium name="Elixir Norway"/>
        </authorList>
    </citation>
    <scope>NUCLEOTIDE SEQUENCE</scope>
</reference>
<dbReference type="NCBIfam" id="TIGR01297">
    <property type="entry name" value="CDF"/>
    <property type="match status" value="1"/>
</dbReference>
<proteinExistence type="predicted"/>
<keyword evidence="4 7" id="KW-1133">Transmembrane helix</keyword>
<evidence type="ECO:0000256" key="6">
    <source>
        <dbReference type="SAM" id="MobiDB-lite"/>
    </source>
</evidence>
<evidence type="ECO:0000313" key="10">
    <source>
        <dbReference type="Proteomes" id="UP001497512"/>
    </source>
</evidence>
<feature type="transmembrane region" description="Helical" evidence="7">
    <location>
        <begin position="328"/>
        <end position="348"/>
    </location>
</feature>
<dbReference type="SUPFAM" id="SSF161111">
    <property type="entry name" value="Cation efflux protein transmembrane domain-like"/>
    <property type="match status" value="1"/>
</dbReference>
<evidence type="ECO:0000259" key="8">
    <source>
        <dbReference type="Pfam" id="PF01545"/>
    </source>
</evidence>
<feature type="region of interest" description="Disordered" evidence="6">
    <location>
        <begin position="1"/>
        <end position="98"/>
    </location>
</feature>
<organism evidence="9 10">
    <name type="scientific">Sphagnum troendelagicum</name>
    <dbReference type="NCBI Taxonomy" id="128251"/>
    <lineage>
        <taxon>Eukaryota</taxon>
        <taxon>Viridiplantae</taxon>
        <taxon>Streptophyta</taxon>
        <taxon>Embryophyta</taxon>
        <taxon>Bryophyta</taxon>
        <taxon>Sphagnophytina</taxon>
        <taxon>Sphagnopsida</taxon>
        <taxon>Sphagnales</taxon>
        <taxon>Sphagnaceae</taxon>
        <taxon>Sphagnum</taxon>
    </lineage>
</organism>
<feature type="domain" description="Cation efflux protein transmembrane" evidence="8">
    <location>
        <begin position="227"/>
        <end position="425"/>
    </location>
</feature>
<dbReference type="PANTHER" id="PTHR45755">
    <property type="match status" value="1"/>
</dbReference>
<feature type="compositionally biased region" description="Low complexity" evidence="6">
    <location>
        <begin position="50"/>
        <end position="71"/>
    </location>
</feature>